<dbReference type="Gramene" id="ORUFI10G07680.1">
    <property type="protein sequence ID" value="ORUFI10G07680.1"/>
    <property type="gene ID" value="ORUFI10G07680"/>
</dbReference>
<evidence type="ECO:0000256" key="1">
    <source>
        <dbReference type="SAM" id="MobiDB-lite"/>
    </source>
</evidence>
<reference evidence="2" key="2">
    <citation type="submission" date="2015-06" db="UniProtKB">
        <authorList>
            <consortium name="EnsemblPlants"/>
        </authorList>
    </citation>
    <scope>IDENTIFICATION</scope>
</reference>
<organism evidence="2 3">
    <name type="scientific">Oryza rufipogon</name>
    <name type="common">Brownbeard rice</name>
    <name type="synonym">Asian wild rice</name>
    <dbReference type="NCBI Taxonomy" id="4529"/>
    <lineage>
        <taxon>Eukaryota</taxon>
        <taxon>Viridiplantae</taxon>
        <taxon>Streptophyta</taxon>
        <taxon>Embryophyta</taxon>
        <taxon>Tracheophyta</taxon>
        <taxon>Spermatophyta</taxon>
        <taxon>Magnoliopsida</taxon>
        <taxon>Liliopsida</taxon>
        <taxon>Poales</taxon>
        <taxon>Poaceae</taxon>
        <taxon>BOP clade</taxon>
        <taxon>Oryzoideae</taxon>
        <taxon>Oryzeae</taxon>
        <taxon>Oryzinae</taxon>
        <taxon>Oryza</taxon>
    </lineage>
</organism>
<reference evidence="3" key="1">
    <citation type="submission" date="2013-06" db="EMBL/GenBank/DDBJ databases">
        <authorList>
            <person name="Zhao Q."/>
        </authorList>
    </citation>
    <scope>NUCLEOTIDE SEQUENCE</scope>
    <source>
        <strain evidence="3">cv. W1943</strain>
    </source>
</reference>
<name>A0A0E0QY33_ORYRU</name>
<dbReference type="OMA" id="NNREKNG"/>
<accession>A0A0E0QY33</accession>
<dbReference type="HOGENOM" id="CLU_170643_0_0_1"/>
<dbReference type="EnsemblPlants" id="ORUFI10G07680.1">
    <property type="protein sequence ID" value="ORUFI10G07680.1"/>
    <property type="gene ID" value="ORUFI10G07680"/>
</dbReference>
<keyword evidence="3" id="KW-1185">Reference proteome</keyword>
<proteinExistence type="predicted"/>
<evidence type="ECO:0000313" key="3">
    <source>
        <dbReference type="Proteomes" id="UP000008022"/>
    </source>
</evidence>
<feature type="region of interest" description="Disordered" evidence="1">
    <location>
        <begin position="1"/>
        <end position="39"/>
    </location>
</feature>
<protein>
    <submittedName>
        <fullName evidence="2">Uncharacterized protein</fullName>
    </submittedName>
</protein>
<feature type="compositionally biased region" description="Basic and acidic residues" evidence="1">
    <location>
        <begin position="8"/>
        <end position="31"/>
    </location>
</feature>
<dbReference type="Proteomes" id="UP000008022">
    <property type="component" value="Unassembled WGS sequence"/>
</dbReference>
<sequence length="135" mass="13552">MGVDGADGEARLGDALRDGEAGGATADDKVGHATNAEASETARRVCLCSALGNSREKNGAISSHGYSVGPIEWWSGVGVGAQRFTEHAQLMAALGSAGRDDNTTRASHAAAAAAAATAVSSMGAGDKQMDLELHL</sequence>
<dbReference type="AlphaFoldDB" id="A0A0E0QY33"/>
<evidence type="ECO:0000313" key="2">
    <source>
        <dbReference type="EnsemblPlants" id="ORUFI10G07680.1"/>
    </source>
</evidence>